<dbReference type="AlphaFoldDB" id="A0A1M5LL03"/>
<dbReference type="Gene3D" id="3.30.450.20">
    <property type="entry name" value="PAS domain"/>
    <property type="match status" value="1"/>
</dbReference>
<dbReference type="InterPro" id="IPR043128">
    <property type="entry name" value="Rev_trsase/Diguanyl_cyclase"/>
</dbReference>
<dbReference type="InterPro" id="IPR029787">
    <property type="entry name" value="Nucleotide_cyclase"/>
</dbReference>
<evidence type="ECO:0000259" key="2">
    <source>
        <dbReference type="PROSITE" id="PS50887"/>
    </source>
</evidence>
<organism evidence="3 4">
    <name type="scientific">Asaccharospora irregularis DSM 2635</name>
    <dbReference type="NCBI Taxonomy" id="1121321"/>
    <lineage>
        <taxon>Bacteria</taxon>
        <taxon>Bacillati</taxon>
        <taxon>Bacillota</taxon>
        <taxon>Clostridia</taxon>
        <taxon>Peptostreptococcales</taxon>
        <taxon>Peptostreptococcaceae</taxon>
        <taxon>Asaccharospora</taxon>
    </lineage>
</organism>
<proteinExistence type="predicted"/>
<dbReference type="Gene3D" id="3.30.70.270">
    <property type="match status" value="1"/>
</dbReference>
<evidence type="ECO:0000313" key="3">
    <source>
        <dbReference type="EMBL" id="SHG65814.1"/>
    </source>
</evidence>
<dbReference type="Pfam" id="PF00990">
    <property type="entry name" value="GGDEF"/>
    <property type="match status" value="1"/>
</dbReference>
<dbReference type="InterPro" id="IPR000160">
    <property type="entry name" value="GGDEF_dom"/>
</dbReference>
<dbReference type="RefSeq" id="WP_073124293.1">
    <property type="nucleotide sequence ID" value="NZ_BAABCH010000026.1"/>
</dbReference>
<dbReference type="STRING" id="1121321.SAMN04488530_1054"/>
<accession>A0A1M5LL03</accession>
<reference evidence="4" key="1">
    <citation type="submission" date="2016-11" db="EMBL/GenBank/DDBJ databases">
        <authorList>
            <person name="Varghese N."/>
            <person name="Submissions S."/>
        </authorList>
    </citation>
    <scope>NUCLEOTIDE SEQUENCE [LARGE SCALE GENOMIC DNA]</scope>
    <source>
        <strain evidence="4">DSM 2635</strain>
    </source>
</reference>
<sequence>MPSYKKLINDLKDVLSGLYLKHGSEEEIIILSQILDEFIVEKQKSSLNLINIQNKIRSLIQSISEIMFEVDISNDCLLYSKNNMLEDLGLDGEDVYDRIINGISKKYIHKDDYLKFRDLFRLENVKRSINDGEEKIVLECRMLIEGVYSWMLYTVEYFLTEESNSLIILIYAKDIGLSKPGSLRCTEVDVKVEAEHLYDKIYSQKIIEKYLSDEGKHGKHALVIVELEWENDNLLENIKDRASLCILYKLRRVFRNTDIVGMESNDKFIILMKDIYSEDLAIKKVDDVLNIFKQSFEVDGDKYRIRGRVGLSMYDRDGNDFDKLYTKANLELYKSKQENDCDRIGSEIEFV</sequence>
<name>A0A1M5LL03_9FIRM</name>
<evidence type="ECO:0000313" key="4">
    <source>
        <dbReference type="Proteomes" id="UP000243255"/>
    </source>
</evidence>
<keyword evidence="4" id="KW-1185">Reference proteome</keyword>
<feature type="domain" description="PAS" evidence="1">
    <location>
        <begin position="52"/>
        <end position="132"/>
    </location>
</feature>
<feature type="domain" description="GGDEF" evidence="2">
    <location>
        <begin position="218"/>
        <end position="351"/>
    </location>
</feature>
<dbReference type="PROSITE" id="PS50112">
    <property type="entry name" value="PAS"/>
    <property type="match status" value="1"/>
</dbReference>
<protein>
    <submittedName>
        <fullName evidence="3">GGDEF domain-containing protein, diguanylate cyclase (C-di-GMP synthetase) or its enzymatically inactive variants</fullName>
    </submittedName>
</protein>
<dbReference type="EMBL" id="FQWX01000005">
    <property type="protein sequence ID" value="SHG65814.1"/>
    <property type="molecule type" value="Genomic_DNA"/>
</dbReference>
<dbReference type="SUPFAM" id="SSF55073">
    <property type="entry name" value="Nucleotide cyclase"/>
    <property type="match status" value="1"/>
</dbReference>
<dbReference type="InterPro" id="IPR000014">
    <property type="entry name" value="PAS"/>
</dbReference>
<evidence type="ECO:0000259" key="1">
    <source>
        <dbReference type="PROSITE" id="PS50112"/>
    </source>
</evidence>
<dbReference type="OrthoDB" id="9804955at2"/>
<dbReference type="PROSITE" id="PS50887">
    <property type="entry name" value="GGDEF"/>
    <property type="match status" value="1"/>
</dbReference>
<dbReference type="Proteomes" id="UP000243255">
    <property type="component" value="Unassembled WGS sequence"/>
</dbReference>
<gene>
    <name evidence="3" type="ORF">SAMN04488530_1054</name>
</gene>